<name>A0ABR1QHY7_9PEZI</name>
<dbReference type="InterPro" id="IPR036957">
    <property type="entry name" value="Znf_PARP_sf"/>
</dbReference>
<dbReference type="RefSeq" id="XP_066701664.1">
    <property type="nucleotide sequence ID" value="XM_066841802.1"/>
</dbReference>
<reference evidence="2 3" key="1">
    <citation type="submission" date="2023-01" db="EMBL/GenBank/DDBJ databases">
        <title>Analysis of 21 Apiospora genomes using comparative genomics revels a genus with tremendous synthesis potential of carbohydrate active enzymes and secondary metabolites.</title>
        <authorList>
            <person name="Sorensen T."/>
        </authorList>
    </citation>
    <scope>NUCLEOTIDE SEQUENCE [LARGE SCALE GENOMIC DNA]</scope>
    <source>
        <strain evidence="2 3">CBS 24483</strain>
    </source>
</reference>
<organism evidence="2 3">
    <name type="scientific">Apiospora aurea</name>
    <dbReference type="NCBI Taxonomy" id="335848"/>
    <lineage>
        <taxon>Eukaryota</taxon>
        <taxon>Fungi</taxon>
        <taxon>Dikarya</taxon>
        <taxon>Ascomycota</taxon>
        <taxon>Pezizomycotina</taxon>
        <taxon>Sordariomycetes</taxon>
        <taxon>Xylariomycetidae</taxon>
        <taxon>Amphisphaeriales</taxon>
        <taxon>Apiosporaceae</taxon>
        <taxon>Apiospora</taxon>
    </lineage>
</organism>
<protein>
    <recommendedName>
        <fullName evidence="4">PARP-type domain-containing protein</fullName>
    </recommendedName>
</protein>
<evidence type="ECO:0000256" key="1">
    <source>
        <dbReference type="SAM" id="MobiDB-lite"/>
    </source>
</evidence>
<dbReference type="EMBL" id="JAQQWE010000004">
    <property type="protein sequence ID" value="KAK7956358.1"/>
    <property type="molecule type" value="Genomic_DNA"/>
</dbReference>
<dbReference type="Gene3D" id="3.30.1740.10">
    <property type="entry name" value="Zinc finger, PARP-type"/>
    <property type="match status" value="1"/>
</dbReference>
<dbReference type="Proteomes" id="UP001391051">
    <property type="component" value="Unassembled WGS sequence"/>
</dbReference>
<keyword evidence="3" id="KW-1185">Reference proteome</keyword>
<gene>
    <name evidence="2" type="ORF">PG986_005580</name>
</gene>
<accession>A0ABR1QHY7</accession>
<evidence type="ECO:0000313" key="2">
    <source>
        <dbReference type="EMBL" id="KAK7956358.1"/>
    </source>
</evidence>
<evidence type="ECO:0008006" key="4">
    <source>
        <dbReference type="Google" id="ProtNLM"/>
    </source>
</evidence>
<evidence type="ECO:0000313" key="3">
    <source>
        <dbReference type="Proteomes" id="UP001391051"/>
    </source>
</evidence>
<comment type="caution">
    <text evidence="2">The sequence shown here is derived from an EMBL/GenBank/DDBJ whole genome shotgun (WGS) entry which is preliminary data.</text>
</comment>
<sequence length="316" mass="35934">MPADSPNTSPGPVDQRKRSGNGDLEEREPKRSRKTESSGESQPSDQAAIESMRSKLLKHSQKNNALFYIESPASSNSKCRFDGCQSNIREEGFRVAVVKENCRSPLYYHVDCFEKIADFSKTEYVNRLQPMDRGEWHSRLQRMAHDPSTQLRFGAMGLMDGNTCLDSGASILIYHWIRSMRSLIARRNGDPEEHIDPHLLDILYKSGSSSFKPTKPDGMDDSRYDRLIHNFAPIESDGVDDKKEWNLFEQYVPCKFEDFEDLNRTDSLSSMLAAWSLDKVLVLYSPDRLTDEGKELREAIGEKGTRAIKRLTSGAL</sequence>
<feature type="compositionally biased region" description="Polar residues" evidence="1">
    <location>
        <begin position="1"/>
        <end position="10"/>
    </location>
</feature>
<proteinExistence type="predicted"/>
<feature type="region of interest" description="Disordered" evidence="1">
    <location>
        <begin position="1"/>
        <end position="50"/>
    </location>
</feature>
<dbReference type="GeneID" id="92074864"/>